<dbReference type="EMBL" id="JAUSTF010000001">
    <property type="protein sequence ID" value="MDQ0178677.1"/>
    <property type="molecule type" value="Genomic_DNA"/>
</dbReference>
<dbReference type="RefSeq" id="WP_306961705.1">
    <property type="nucleotide sequence ID" value="NZ_JAUSRG010000006.1"/>
</dbReference>
<name>A0AAW8DKK1_9MICC</name>
<evidence type="ECO:0000313" key="4">
    <source>
        <dbReference type="Proteomes" id="UP001242995"/>
    </source>
</evidence>
<protein>
    <submittedName>
        <fullName evidence="1">Uncharacterized protein</fullName>
    </submittedName>
</protein>
<gene>
    <name evidence="1" type="ORF">J2S90_002554</name>
    <name evidence="2" type="ORF">J2S93_000084</name>
</gene>
<evidence type="ECO:0000313" key="2">
    <source>
        <dbReference type="EMBL" id="MDQ0178677.1"/>
    </source>
</evidence>
<dbReference type="EMBL" id="JAUSRG010000006">
    <property type="protein sequence ID" value="MDP9905583.1"/>
    <property type="molecule type" value="Genomic_DNA"/>
</dbReference>
<evidence type="ECO:0000313" key="3">
    <source>
        <dbReference type="Proteomes" id="UP001230951"/>
    </source>
</evidence>
<dbReference type="AlphaFoldDB" id="A0AAW8DKK1"/>
<evidence type="ECO:0000313" key="1">
    <source>
        <dbReference type="EMBL" id="MDP9905583.1"/>
    </source>
</evidence>
<accession>A0AAW8DKK1</accession>
<proteinExistence type="predicted"/>
<dbReference type="Proteomes" id="UP001230951">
    <property type="component" value="Unassembled WGS sequence"/>
</dbReference>
<reference evidence="1 3" key="1">
    <citation type="submission" date="2023-07" db="EMBL/GenBank/DDBJ databases">
        <title>Sorghum-associated microbial communities from plants grown in Nebraska, USA.</title>
        <authorList>
            <person name="Schachtman D."/>
        </authorList>
    </citation>
    <scope>NUCLEOTIDE SEQUENCE</scope>
    <source>
        <strain evidence="1">DS1006</strain>
        <strain evidence="2 3">DS1016</strain>
    </source>
</reference>
<organism evidence="1 4">
    <name type="scientific">Arthrobacter bambusae</name>
    <dbReference type="NCBI Taxonomy" id="1338426"/>
    <lineage>
        <taxon>Bacteria</taxon>
        <taxon>Bacillati</taxon>
        <taxon>Actinomycetota</taxon>
        <taxon>Actinomycetes</taxon>
        <taxon>Micrococcales</taxon>
        <taxon>Micrococcaceae</taxon>
        <taxon>Arthrobacter</taxon>
    </lineage>
</organism>
<dbReference type="Proteomes" id="UP001242995">
    <property type="component" value="Unassembled WGS sequence"/>
</dbReference>
<comment type="caution">
    <text evidence="1">The sequence shown here is derived from an EMBL/GenBank/DDBJ whole genome shotgun (WGS) entry which is preliminary data.</text>
</comment>
<keyword evidence="3" id="KW-1185">Reference proteome</keyword>
<sequence>MRYPQLWDAVRTTWHRDPAERSSPARVLAEHMNHVLINRYRREWLGGIAWDRYAGDARRPPANRGVPAWIDGVEVQGVEIDTDPLVYGVGASLGQGGVVTAVLPRDELDYIRIEFAKRP</sequence>